<dbReference type="InterPro" id="IPR032675">
    <property type="entry name" value="LRR_dom_sf"/>
</dbReference>
<protein>
    <submittedName>
        <fullName evidence="1">Uncharacterized protein</fullName>
    </submittedName>
</protein>
<dbReference type="Gene3D" id="3.80.10.10">
    <property type="entry name" value="Ribonuclease Inhibitor"/>
    <property type="match status" value="1"/>
</dbReference>
<sequence length="514" mass="59541">MLSQQRPSHSTGSILKTSLTVIRPLYRHLDTMLVTLPNEILHTIFNSFATSPKLIHADDDDNNYYYHLDNWTTLAHLCRVSRRIRYIAEPLLYRNYSKRSTIWHPHEHSLRIFLTTLFERPELLQHVRSLYIGAWSQQCLTCLTLKKKKKMPCSSGLYSIYSEHVRSSALDDGWREALKAGEEAAEIALLMSLTPNLEHIEFHMSDMRSPEIYIPQYFWPGLLVASAGWDPACHFRRLRSVMVHRRHLGFDYREKEWYGYNYSVGSYFVFEIDPFLTFVGLPSLRVLQIENKNWTPWRSRPEVYPLNDEESHLSDLTLDFSVVNPMKIIQILERCTKLEALHLEQHSTILAGCPEYTWKTIREALNNSRGTLQELTLDAKVFFRKSDSIGSLTGFASLRKLVISQSAFLKFKPSEEYTTLGVSPPLEEILPCSLESLTIKDCFGNLVPYLEDLSIKLEDKFPHLREIRLIDATDDRSEVSEDSDDDLEILAKSPHRMDCLKEAFSTAGVRYLQA</sequence>
<dbReference type="EMBL" id="KL584717">
    <property type="protein sequence ID" value="KEQ70343.1"/>
    <property type="molecule type" value="Genomic_DNA"/>
</dbReference>
<dbReference type="AlphaFoldDB" id="A0A074WBL8"/>
<evidence type="ECO:0000313" key="1">
    <source>
        <dbReference type="EMBL" id="KEQ70343.1"/>
    </source>
</evidence>
<name>A0A074WBL8_9PEZI</name>
<organism evidence="1 2">
    <name type="scientific">Aureobasidium namibiae CBS 147.97</name>
    <dbReference type="NCBI Taxonomy" id="1043004"/>
    <lineage>
        <taxon>Eukaryota</taxon>
        <taxon>Fungi</taxon>
        <taxon>Dikarya</taxon>
        <taxon>Ascomycota</taxon>
        <taxon>Pezizomycotina</taxon>
        <taxon>Dothideomycetes</taxon>
        <taxon>Dothideomycetidae</taxon>
        <taxon>Dothideales</taxon>
        <taxon>Saccotheciaceae</taxon>
        <taxon>Aureobasidium</taxon>
    </lineage>
</organism>
<dbReference type="STRING" id="1043004.A0A074WBL8"/>
<reference evidence="1 2" key="1">
    <citation type="journal article" date="2014" name="BMC Genomics">
        <title>Genome sequencing of four Aureobasidium pullulans varieties: biotechnological potential, stress tolerance, and description of new species.</title>
        <authorList>
            <person name="Gostin Ar C."/>
            <person name="Ohm R.A."/>
            <person name="Kogej T."/>
            <person name="Sonjak S."/>
            <person name="Turk M."/>
            <person name="Zajc J."/>
            <person name="Zalar P."/>
            <person name="Grube M."/>
            <person name="Sun H."/>
            <person name="Han J."/>
            <person name="Sharma A."/>
            <person name="Chiniquy J."/>
            <person name="Ngan C.Y."/>
            <person name="Lipzen A."/>
            <person name="Barry K."/>
            <person name="Grigoriev I.V."/>
            <person name="Gunde-Cimerman N."/>
        </authorList>
    </citation>
    <scope>NUCLEOTIDE SEQUENCE [LARGE SCALE GENOMIC DNA]</scope>
    <source>
        <strain evidence="1 2">CBS 147.97</strain>
    </source>
</reference>
<dbReference type="GeneID" id="25414014"/>
<proteinExistence type="predicted"/>
<evidence type="ECO:0000313" key="2">
    <source>
        <dbReference type="Proteomes" id="UP000027730"/>
    </source>
</evidence>
<accession>A0A074WBL8</accession>
<gene>
    <name evidence="1" type="ORF">M436DRAFT_66265</name>
</gene>
<dbReference type="OrthoDB" id="2520703at2759"/>
<dbReference type="HOGENOM" id="CLU_550897_0_0_1"/>
<keyword evidence="2" id="KW-1185">Reference proteome</keyword>
<dbReference type="RefSeq" id="XP_013424626.1">
    <property type="nucleotide sequence ID" value="XM_013569172.1"/>
</dbReference>
<dbReference type="SUPFAM" id="SSF52047">
    <property type="entry name" value="RNI-like"/>
    <property type="match status" value="1"/>
</dbReference>
<dbReference type="Proteomes" id="UP000027730">
    <property type="component" value="Unassembled WGS sequence"/>
</dbReference>